<protein>
    <submittedName>
        <fullName evidence="1">DegT/DnrJ/EryC1/StrS aminotransferase</fullName>
    </submittedName>
</protein>
<keyword evidence="1" id="KW-0032">Aminotransferase</keyword>
<dbReference type="InterPro" id="IPR015422">
    <property type="entry name" value="PyrdxlP-dep_Trfase_small"/>
</dbReference>
<comment type="caution">
    <text evidence="1">The sequence shown here is derived from an EMBL/GenBank/DDBJ whole genome shotgun (WGS) entry which is preliminary data.</text>
</comment>
<gene>
    <name evidence="1" type="ORF">H839_17073</name>
</gene>
<evidence type="ECO:0000313" key="1">
    <source>
        <dbReference type="EMBL" id="EZP75233.1"/>
    </source>
</evidence>
<evidence type="ECO:0000313" key="2">
    <source>
        <dbReference type="Proteomes" id="UP000023566"/>
    </source>
</evidence>
<dbReference type="AlphaFoldDB" id="A0ABC9VAZ2"/>
<dbReference type="GO" id="GO:0008483">
    <property type="term" value="F:transaminase activity"/>
    <property type="evidence" value="ECO:0007669"/>
    <property type="project" value="UniProtKB-KW"/>
</dbReference>
<dbReference type="EMBL" id="AOTZ01000009">
    <property type="protein sequence ID" value="EZP75233.1"/>
    <property type="molecule type" value="Genomic_DNA"/>
</dbReference>
<keyword evidence="1" id="KW-0808">Transferase</keyword>
<dbReference type="InterPro" id="IPR015424">
    <property type="entry name" value="PyrdxlP-dep_Trfase"/>
</dbReference>
<reference evidence="1 2" key="1">
    <citation type="journal article" date="2014" name="Appl. Microbiol. Biotechnol.">
        <title>Transformable facultative thermophile Geobacillus stearothermophilus NUB3621 as a host strain for metabolic engineering.</title>
        <authorList>
            <person name="Blanchard K."/>
            <person name="Robic S."/>
            <person name="Matsumura I."/>
        </authorList>
    </citation>
    <scope>NUCLEOTIDE SEQUENCE [LARGE SCALE GENOMIC DNA]</scope>
    <source>
        <strain evidence="1 2">NUB3621</strain>
    </source>
</reference>
<dbReference type="SUPFAM" id="SSF53383">
    <property type="entry name" value="PLP-dependent transferases"/>
    <property type="match status" value="1"/>
</dbReference>
<name>A0ABC9VAZ2_9BACL</name>
<proteinExistence type="predicted"/>
<organism evidence="1 2">
    <name type="scientific">Parageobacillus genomosp. 1</name>
    <dbReference type="NCBI Taxonomy" id="1295642"/>
    <lineage>
        <taxon>Bacteria</taxon>
        <taxon>Bacillati</taxon>
        <taxon>Bacillota</taxon>
        <taxon>Bacilli</taxon>
        <taxon>Bacillales</taxon>
        <taxon>Anoxybacillaceae</taxon>
        <taxon>Parageobacillus</taxon>
    </lineage>
</organism>
<sequence>MLNIDEKKLGVTLMDIINVLAEESIEARPVWKPLHLQPVFEGIKYYPHHENWRVSEELFANNICLFRLVRI</sequence>
<dbReference type="Proteomes" id="UP000023566">
    <property type="component" value="Chromosome"/>
</dbReference>
<accession>A0ABC9VAZ2</accession>
<keyword evidence="2" id="KW-1185">Reference proteome</keyword>
<dbReference type="Gene3D" id="3.90.1150.10">
    <property type="entry name" value="Aspartate Aminotransferase, domain 1"/>
    <property type="match status" value="1"/>
</dbReference>